<organism evidence="1 2">
    <name type="scientific">Hypsibius exemplaris</name>
    <name type="common">Freshwater tardigrade</name>
    <dbReference type="NCBI Taxonomy" id="2072580"/>
    <lineage>
        <taxon>Eukaryota</taxon>
        <taxon>Metazoa</taxon>
        <taxon>Ecdysozoa</taxon>
        <taxon>Tardigrada</taxon>
        <taxon>Eutardigrada</taxon>
        <taxon>Parachela</taxon>
        <taxon>Hypsibioidea</taxon>
        <taxon>Hypsibiidae</taxon>
        <taxon>Hypsibius</taxon>
    </lineage>
</organism>
<evidence type="ECO:0000313" key="1">
    <source>
        <dbReference type="EMBL" id="OWA53030.1"/>
    </source>
</evidence>
<keyword evidence="2" id="KW-1185">Reference proteome</keyword>
<comment type="caution">
    <text evidence="1">The sequence shown here is derived from an EMBL/GenBank/DDBJ whole genome shotgun (WGS) entry which is preliminary data.</text>
</comment>
<dbReference type="GO" id="GO:0003676">
    <property type="term" value="F:nucleic acid binding"/>
    <property type="evidence" value="ECO:0007669"/>
    <property type="project" value="InterPro"/>
</dbReference>
<protein>
    <recommendedName>
        <fullName evidence="3">Tc1-like transposase DDE domain-containing protein</fullName>
    </recommendedName>
</protein>
<dbReference type="Gene3D" id="3.30.420.10">
    <property type="entry name" value="Ribonuclease H-like superfamily/Ribonuclease H"/>
    <property type="match status" value="1"/>
</dbReference>
<reference evidence="2" key="1">
    <citation type="submission" date="2017-01" db="EMBL/GenBank/DDBJ databases">
        <title>Comparative genomics of anhydrobiosis in the tardigrade Hypsibius dujardini.</title>
        <authorList>
            <person name="Yoshida Y."/>
            <person name="Koutsovoulos G."/>
            <person name="Laetsch D."/>
            <person name="Stevens L."/>
            <person name="Kumar S."/>
            <person name="Horikawa D."/>
            <person name="Ishino K."/>
            <person name="Komine S."/>
            <person name="Tomita M."/>
            <person name="Blaxter M."/>
            <person name="Arakawa K."/>
        </authorList>
    </citation>
    <scope>NUCLEOTIDE SEQUENCE [LARGE SCALE GENOMIC DNA]</scope>
    <source>
        <strain evidence="2">Z151</strain>
    </source>
</reference>
<dbReference type="Proteomes" id="UP000192578">
    <property type="component" value="Unassembled WGS sequence"/>
</dbReference>
<name>A0A9X6RMH6_HYPEX</name>
<dbReference type="InterPro" id="IPR036397">
    <property type="entry name" value="RNaseH_sf"/>
</dbReference>
<accession>A0A9X6RMH6</accession>
<evidence type="ECO:0008006" key="3">
    <source>
        <dbReference type="Google" id="ProtNLM"/>
    </source>
</evidence>
<dbReference type="EMBL" id="MTYJ01000298">
    <property type="protein sequence ID" value="OWA53030.1"/>
    <property type="molecule type" value="Genomic_DNA"/>
</dbReference>
<evidence type="ECO:0000313" key="2">
    <source>
        <dbReference type="Proteomes" id="UP000192578"/>
    </source>
</evidence>
<dbReference type="AlphaFoldDB" id="A0A9X6RMH6"/>
<sequence length="191" mass="21695">MEQEGATKPAKKLGTKMLPSVRTTETMKNVGKLAFRPDSFTIRQIMQQLGLSYGTVRQINARSLAGKKRCKTKTHHLSDKQVAQRVLKVPSLLEHIKRVNSDFYVKHVLKPLFKKNIPEFYGKQAKSVALHHDSAAAHTALTTVWFLQNNNYRFIPAADWSNSPDLSPMDYSINRILRDVCGNIRPKILLV</sequence>
<gene>
    <name evidence="1" type="ORF">BV898_17466</name>
</gene>
<proteinExistence type="predicted"/>